<dbReference type="SUPFAM" id="SSF53448">
    <property type="entry name" value="Nucleotide-diphospho-sugar transferases"/>
    <property type="match status" value="1"/>
</dbReference>
<dbReference type="EMBL" id="JBFTWV010000088">
    <property type="protein sequence ID" value="KAL2787930.1"/>
    <property type="molecule type" value="Genomic_DNA"/>
</dbReference>
<dbReference type="GO" id="GO:0016740">
    <property type="term" value="F:transferase activity"/>
    <property type="evidence" value="ECO:0007669"/>
    <property type="project" value="UniProtKB-KW"/>
</dbReference>
<keyword evidence="1" id="KW-0812">Transmembrane</keyword>
<feature type="transmembrane region" description="Helical" evidence="1">
    <location>
        <begin position="407"/>
        <end position="425"/>
    </location>
</feature>
<feature type="transmembrane region" description="Helical" evidence="1">
    <location>
        <begin position="56"/>
        <end position="74"/>
    </location>
</feature>
<accession>A0ABR4FXC7</accession>
<evidence type="ECO:0000256" key="1">
    <source>
        <dbReference type="SAM" id="Phobius"/>
    </source>
</evidence>
<sequence length="515" mass="57815">MSNLVKIRHGRQGWVSLLVEYGTYTVFTCFIYFVLIGVPFWNGAVFWLYVLVKNKFVFQGGWSIVIILVILSEARPLLQERAIDSPPSPEFYRQRNIRPAPTTTTAATCALIIPAYRSAPIIGRTLDNALQIFPPSQIFVVANGNSSTPLDNTGDICEARGVNHIWCPIGSKIIAIFVGCHAAGGFRHVLLMDDDCALPADFPVVTSRLRGGTQCISYTIGCTGSSSSHPAMYSPSTPTWCQKAQDLEYKLAGLQRLFAGHIGSASFPHGAISLWDKRFLKRTLEHHPGFSVSEDWFLGHACRQLGGRIEMCGAVFVQTVTPAAIGVAESRGGFGEMTLFMQRFSRWNFFVASCLWHNVGYLIGSWKLGWREVGTKVFVFQEVYETFTYLLSPFILPISLLVRPAFCIAMLAAITGLYLLQVILFNEIHLRRKNQRTSWKVVIGYYLPYKLALNLINVVGCFWCMFRYARYFAQQRLKLTEDHRVVGMVLKLEEQMKGARGKRQGNCGSFYLSTS</sequence>
<dbReference type="InterPro" id="IPR029044">
    <property type="entry name" value="Nucleotide-diphossugar_trans"/>
</dbReference>
<dbReference type="Gene3D" id="3.90.550.10">
    <property type="entry name" value="Spore Coat Polysaccharide Biosynthesis Protein SpsA, Chain A"/>
    <property type="match status" value="1"/>
</dbReference>
<evidence type="ECO:0000313" key="3">
    <source>
        <dbReference type="Proteomes" id="UP001610563"/>
    </source>
</evidence>
<feature type="transmembrane region" description="Helical" evidence="1">
    <location>
        <begin position="445"/>
        <end position="466"/>
    </location>
</feature>
<dbReference type="Pfam" id="PF13641">
    <property type="entry name" value="Glyco_tranf_2_3"/>
    <property type="match status" value="1"/>
</dbReference>
<comment type="caution">
    <text evidence="2">The sequence shown here is derived from an EMBL/GenBank/DDBJ whole genome shotgun (WGS) entry which is preliminary data.</text>
</comment>
<feature type="transmembrane region" description="Helical" evidence="1">
    <location>
        <begin position="347"/>
        <end position="366"/>
    </location>
</feature>
<keyword evidence="2" id="KW-0808">Transferase</keyword>
<dbReference type="Proteomes" id="UP001610563">
    <property type="component" value="Unassembled WGS sequence"/>
</dbReference>
<evidence type="ECO:0000313" key="2">
    <source>
        <dbReference type="EMBL" id="KAL2787930.1"/>
    </source>
</evidence>
<reference evidence="2 3" key="1">
    <citation type="submission" date="2024-07" db="EMBL/GenBank/DDBJ databases">
        <title>Section-level genome sequencing and comparative genomics of Aspergillus sections Usti and Cavernicolus.</title>
        <authorList>
            <consortium name="Lawrence Berkeley National Laboratory"/>
            <person name="Nybo J.L."/>
            <person name="Vesth T.C."/>
            <person name="Theobald S."/>
            <person name="Frisvad J.C."/>
            <person name="Larsen T.O."/>
            <person name="Kjaerboelling I."/>
            <person name="Rothschild-Mancinelli K."/>
            <person name="Lyhne E.K."/>
            <person name="Kogle M.E."/>
            <person name="Barry K."/>
            <person name="Clum A."/>
            <person name="Na H."/>
            <person name="Ledsgaard L."/>
            <person name="Lin J."/>
            <person name="Lipzen A."/>
            <person name="Kuo A."/>
            <person name="Riley R."/>
            <person name="Mondo S."/>
            <person name="Labutti K."/>
            <person name="Haridas S."/>
            <person name="Pangalinan J."/>
            <person name="Salamov A.A."/>
            <person name="Simmons B.A."/>
            <person name="Magnuson J.K."/>
            <person name="Chen J."/>
            <person name="Drula E."/>
            <person name="Henrissat B."/>
            <person name="Wiebenga A."/>
            <person name="Lubbers R.J."/>
            <person name="Gomes A.C."/>
            <person name="Makela M.R."/>
            <person name="Stajich J."/>
            <person name="Grigoriev I.V."/>
            <person name="Mortensen U.H."/>
            <person name="De Vries R.P."/>
            <person name="Baker S.E."/>
            <person name="Andersen M.R."/>
        </authorList>
    </citation>
    <scope>NUCLEOTIDE SEQUENCE [LARGE SCALE GENOMIC DNA]</scope>
    <source>
        <strain evidence="2 3">CBS 209.92</strain>
    </source>
</reference>
<name>A0ABR4FXC7_9EURO</name>
<proteinExistence type="predicted"/>
<protein>
    <submittedName>
        <fullName evidence="2">Nucleotide-diphospho-sugar transferase</fullName>
    </submittedName>
</protein>
<organism evidence="2 3">
    <name type="scientific">Aspergillus keveii</name>
    <dbReference type="NCBI Taxonomy" id="714993"/>
    <lineage>
        <taxon>Eukaryota</taxon>
        <taxon>Fungi</taxon>
        <taxon>Dikarya</taxon>
        <taxon>Ascomycota</taxon>
        <taxon>Pezizomycotina</taxon>
        <taxon>Eurotiomycetes</taxon>
        <taxon>Eurotiomycetidae</taxon>
        <taxon>Eurotiales</taxon>
        <taxon>Aspergillaceae</taxon>
        <taxon>Aspergillus</taxon>
        <taxon>Aspergillus subgen. Nidulantes</taxon>
    </lineage>
</organism>
<keyword evidence="1" id="KW-0472">Membrane</keyword>
<keyword evidence="1" id="KW-1133">Transmembrane helix</keyword>
<feature type="transmembrane region" description="Helical" evidence="1">
    <location>
        <begin position="21"/>
        <end position="50"/>
    </location>
</feature>
<keyword evidence="3" id="KW-1185">Reference proteome</keyword>
<gene>
    <name evidence="2" type="ORF">BJX66DRAFT_353063</name>
</gene>